<evidence type="ECO:0000313" key="2">
    <source>
        <dbReference type="Proteomes" id="UP000002194"/>
    </source>
</evidence>
<dbReference type="Proteomes" id="UP000002194">
    <property type="component" value="Chromosome"/>
</dbReference>
<dbReference type="OrthoDB" id="9912799at2"/>
<dbReference type="AlphaFoldDB" id="Q72D07"/>
<dbReference type="KEGG" id="dvu:DVU_1124"/>
<dbReference type="RefSeq" id="WP_010938423.1">
    <property type="nucleotide sequence ID" value="NC_002937.3"/>
</dbReference>
<sequence>MSERTQYLGQRVELRQQRQRKAVDCEALRDRVRLSLPIAEEVGTLDREQFLDVAMALYERLGELQALDHKLGILNRELGD</sequence>
<dbReference type="eggNOG" id="ENOG5030M7Q">
    <property type="taxonomic scope" value="Bacteria"/>
</dbReference>
<reference evidence="1 2" key="1">
    <citation type="journal article" date="2004" name="Nat. Biotechnol.">
        <title>The genome sequence of the anaerobic, sulfate-reducing bacterium Desulfovibrio vulgaris Hildenborough.</title>
        <authorList>
            <person name="Heidelberg J.F."/>
            <person name="Seshadri R."/>
            <person name="Haveman S.A."/>
            <person name="Hemme C.L."/>
            <person name="Paulsen I.T."/>
            <person name="Kolonay J.F."/>
            <person name="Eisen J.A."/>
            <person name="Ward N."/>
            <person name="Methe B."/>
            <person name="Brinkac L.M."/>
            <person name="Daugherty S.C."/>
            <person name="Deboy R.T."/>
            <person name="Dodson R.J."/>
            <person name="Durkin A.S."/>
            <person name="Madupu R."/>
            <person name="Nelson W.C."/>
            <person name="Sullivan S.A."/>
            <person name="Fouts D."/>
            <person name="Haft D.H."/>
            <person name="Selengut J."/>
            <person name="Peterson J.D."/>
            <person name="Davidsen T.M."/>
            <person name="Zafar N."/>
            <person name="Zhou L."/>
            <person name="Radune D."/>
            <person name="Dimitrov G."/>
            <person name="Hance M."/>
            <person name="Tran K."/>
            <person name="Khouri H."/>
            <person name="Gill J."/>
            <person name="Utterback T.R."/>
            <person name="Feldblyum T.V."/>
            <person name="Wall J.D."/>
            <person name="Voordouw G."/>
            <person name="Fraser C.M."/>
        </authorList>
    </citation>
    <scope>NUCLEOTIDE SEQUENCE [LARGE SCALE GENOMIC DNA]</scope>
    <source>
        <strain evidence="2">ATCC 29579 / DSM 644 / NCIMB 8303 / VKM B-1760 / Hildenborough</strain>
    </source>
</reference>
<dbReference type="PATRIC" id="fig|882.5.peg.1061"/>
<proteinExistence type="predicted"/>
<keyword evidence="2" id="KW-1185">Reference proteome</keyword>
<gene>
    <name evidence="1" type="ordered locus">DVU_1124</name>
</gene>
<accession>Q72D07</accession>
<name>Q72D07_NITV2</name>
<evidence type="ECO:0000313" key="1">
    <source>
        <dbReference type="EMBL" id="AAS95604.1"/>
    </source>
</evidence>
<dbReference type="EnsemblBacteria" id="AAS95604">
    <property type="protein sequence ID" value="AAS95604"/>
    <property type="gene ID" value="DVU_1124"/>
</dbReference>
<dbReference type="EMBL" id="AE017285">
    <property type="protein sequence ID" value="AAS95604.1"/>
    <property type="molecule type" value="Genomic_DNA"/>
</dbReference>
<dbReference type="PaxDb" id="882-DVU_1124"/>
<dbReference type="STRING" id="882.DVU_1124"/>
<protein>
    <submittedName>
        <fullName evidence="1">Uncharacterized protein</fullName>
    </submittedName>
</protein>
<organism evidence="1 2">
    <name type="scientific">Nitratidesulfovibrio vulgaris (strain ATCC 29579 / DSM 644 / CCUG 34227 / NCIMB 8303 / VKM B-1760 / Hildenborough)</name>
    <name type="common">Desulfovibrio vulgaris</name>
    <dbReference type="NCBI Taxonomy" id="882"/>
    <lineage>
        <taxon>Bacteria</taxon>
        <taxon>Pseudomonadati</taxon>
        <taxon>Thermodesulfobacteriota</taxon>
        <taxon>Desulfovibrionia</taxon>
        <taxon>Desulfovibrionales</taxon>
        <taxon>Desulfovibrionaceae</taxon>
        <taxon>Nitratidesulfovibrio</taxon>
    </lineage>
</organism>
<dbReference type="HOGENOM" id="CLU_2584096_0_0_7"/>